<keyword evidence="1" id="KW-0378">Hydrolase</keyword>
<protein>
    <submittedName>
        <fullName evidence="5">Uncharacterized protein</fullName>
    </submittedName>
</protein>
<dbReference type="InterPro" id="IPR057023">
    <property type="entry name" value="PTP-SAK"/>
</dbReference>
<dbReference type="PROSITE" id="PS00383">
    <property type="entry name" value="TYR_PHOSPHATASE_1"/>
    <property type="match status" value="1"/>
</dbReference>
<proteinExistence type="predicted"/>
<keyword evidence="6" id="KW-1185">Reference proteome</keyword>
<dbReference type="AlphaFoldDB" id="A0AAD5SF69"/>
<comment type="caution">
    <text evidence="5">The sequence shown here is derived from an EMBL/GenBank/DDBJ whole genome shotgun (WGS) entry which is preliminary data.</text>
</comment>
<dbReference type="InterPro" id="IPR003595">
    <property type="entry name" value="Tyr_Pase_cat"/>
</dbReference>
<evidence type="ECO:0000259" key="3">
    <source>
        <dbReference type="PROSITE" id="PS50054"/>
    </source>
</evidence>
<name>A0AAD5SF69_9FUNG</name>
<gene>
    <name evidence="5" type="ORF">HK097_003015</name>
</gene>
<feature type="region of interest" description="Disordered" evidence="2">
    <location>
        <begin position="19"/>
        <end position="64"/>
    </location>
</feature>
<dbReference type="SMART" id="SM00195">
    <property type="entry name" value="DSPc"/>
    <property type="match status" value="1"/>
</dbReference>
<sequence>MLKGRAGVTVSDLFAFPPPCEEHIASPAAEVEVAEKEESPVPEPAESAEPAEEPNSKFHPPPTNIIRDHRPTFYYPADPRLPWHFSWIDDGMMAGMSAPTEPHHYRALADAGVGLIVNLTEAPICPPSPSENSIICNSCDFIQEPHPTSLFDELLPTDSLHVLHLPIHDGTTPTPSQIHIFLKHARDYIRRGKKVAVHCQAGVGRTGLFLALYILTKHNITAQAAVSRLRRIRPQSMRFHRKDWATDPFDRHLGEVVGKVTEEDVWNVNKEQIKFVEEWVARDDVGELERAYVGAALEEHCSTACYACRDIMSVGPIPIRKPASSVNAEEAEFALLELAPIRLNGMEVVNLDKLPSVQAVFQSYLAGACATGGMCVSGRGIGCADCDLVVPIH</sequence>
<dbReference type="SUPFAM" id="SSF52799">
    <property type="entry name" value="(Phosphotyrosine protein) phosphatases II"/>
    <property type="match status" value="1"/>
</dbReference>
<dbReference type="InterPro" id="IPR016130">
    <property type="entry name" value="Tyr_Pase_AS"/>
</dbReference>
<dbReference type="FunFam" id="3.90.190.10:FF:000157">
    <property type="entry name" value="Protein-tyrosine phosphatase"/>
    <property type="match status" value="1"/>
</dbReference>
<dbReference type="Gene3D" id="3.90.190.10">
    <property type="entry name" value="Protein tyrosine phosphatase superfamily"/>
    <property type="match status" value="1"/>
</dbReference>
<feature type="domain" description="Tyrosine specific protein phosphatases" evidence="4">
    <location>
        <begin position="179"/>
        <end position="244"/>
    </location>
</feature>
<dbReference type="InterPro" id="IPR000387">
    <property type="entry name" value="Tyr_Pase_dom"/>
</dbReference>
<evidence type="ECO:0000313" key="6">
    <source>
        <dbReference type="Proteomes" id="UP001212841"/>
    </source>
</evidence>
<evidence type="ECO:0000313" key="5">
    <source>
        <dbReference type="EMBL" id="KAJ3053942.1"/>
    </source>
</evidence>
<accession>A0AAD5SF69</accession>
<dbReference type="EMBL" id="JADGJD010000169">
    <property type="protein sequence ID" value="KAJ3053942.1"/>
    <property type="molecule type" value="Genomic_DNA"/>
</dbReference>
<dbReference type="SMART" id="SM00404">
    <property type="entry name" value="PTPc_motif"/>
    <property type="match status" value="1"/>
</dbReference>
<reference evidence="5" key="1">
    <citation type="submission" date="2020-05" db="EMBL/GenBank/DDBJ databases">
        <title>Phylogenomic resolution of chytrid fungi.</title>
        <authorList>
            <person name="Stajich J.E."/>
            <person name="Amses K."/>
            <person name="Simmons R."/>
            <person name="Seto K."/>
            <person name="Myers J."/>
            <person name="Bonds A."/>
            <person name="Quandt C.A."/>
            <person name="Barry K."/>
            <person name="Liu P."/>
            <person name="Grigoriev I."/>
            <person name="Longcore J.E."/>
            <person name="James T.Y."/>
        </authorList>
    </citation>
    <scope>NUCLEOTIDE SEQUENCE</scope>
    <source>
        <strain evidence="5">JEL0318</strain>
    </source>
</reference>
<dbReference type="InterPro" id="IPR020422">
    <property type="entry name" value="TYR_PHOSPHATASE_DUAL_dom"/>
</dbReference>
<evidence type="ECO:0000256" key="2">
    <source>
        <dbReference type="SAM" id="MobiDB-lite"/>
    </source>
</evidence>
<dbReference type="Proteomes" id="UP001212841">
    <property type="component" value="Unassembled WGS sequence"/>
</dbReference>
<dbReference type="InterPro" id="IPR029021">
    <property type="entry name" value="Prot-tyrosine_phosphatase-like"/>
</dbReference>
<evidence type="ECO:0000259" key="4">
    <source>
        <dbReference type="PROSITE" id="PS50056"/>
    </source>
</evidence>
<dbReference type="InterPro" id="IPR050561">
    <property type="entry name" value="PTP"/>
</dbReference>
<organism evidence="5 6">
    <name type="scientific">Rhizophlyctis rosea</name>
    <dbReference type="NCBI Taxonomy" id="64517"/>
    <lineage>
        <taxon>Eukaryota</taxon>
        <taxon>Fungi</taxon>
        <taxon>Fungi incertae sedis</taxon>
        <taxon>Chytridiomycota</taxon>
        <taxon>Chytridiomycota incertae sedis</taxon>
        <taxon>Chytridiomycetes</taxon>
        <taxon>Rhizophlyctidales</taxon>
        <taxon>Rhizophlyctidaceae</taxon>
        <taxon>Rhizophlyctis</taxon>
    </lineage>
</organism>
<dbReference type="Pfam" id="PF22784">
    <property type="entry name" value="PTP-SAK"/>
    <property type="match status" value="1"/>
</dbReference>
<dbReference type="PROSITE" id="PS50056">
    <property type="entry name" value="TYR_PHOSPHATASE_2"/>
    <property type="match status" value="1"/>
</dbReference>
<evidence type="ECO:0000256" key="1">
    <source>
        <dbReference type="ARBA" id="ARBA00022801"/>
    </source>
</evidence>
<feature type="domain" description="Tyrosine-protein phosphatase" evidence="3">
    <location>
        <begin position="84"/>
        <end position="255"/>
    </location>
</feature>
<dbReference type="PROSITE" id="PS50054">
    <property type="entry name" value="TYR_PHOSPHATASE_DUAL"/>
    <property type="match status" value="1"/>
</dbReference>
<dbReference type="GO" id="GO:0016791">
    <property type="term" value="F:phosphatase activity"/>
    <property type="evidence" value="ECO:0007669"/>
    <property type="project" value="UniProtKB-ARBA"/>
</dbReference>
<dbReference type="PANTHER" id="PTHR23339">
    <property type="entry name" value="TYROSINE SPECIFIC PROTEIN PHOSPHATASE AND DUAL SPECIFICITY PROTEIN PHOSPHATASE"/>
    <property type="match status" value="1"/>
</dbReference>